<gene>
    <name evidence="2" type="ORF">MIPYR_20189</name>
</gene>
<dbReference type="InterPro" id="IPR040602">
    <property type="entry name" value="Cucumopine_C"/>
</dbReference>
<sequence>MSIVTDVIAELNAERQKIWLECPQEIVNMGKGIIPRRTGTHGQYLSTLMFAESEARTLSDEVLWGIIEASETRTLDLVTLQVLVSQIVGYKAAFFDFVGMPEAGGFVARYVEATQAAVSLDEFLAVTRAAISYVNKVHMWVDAVFPWGVTNGFKRVDA</sequence>
<dbReference type="RefSeq" id="WP_295574798.1">
    <property type="nucleotide sequence ID" value="NZ_FLQR01000006.1"/>
</dbReference>
<dbReference type="AlphaFoldDB" id="A0A1Y5NZE4"/>
<organism evidence="2">
    <name type="scientific">uncultured Microbacterium sp</name>
    <dbReference type="NCBI Taxonomy" id="191216"/>
    <lineage>
        <taxon>Bacteria</taxon>
        <taxon>Bacillati</taxon>
        <taxon>Actinomycetota</taxon>
        <taxon>Actinomycetes</taxon>
        <taxon>Micrococcales</taxon>
        <taxon>Microbacteriaceae</taxon>
        <taxon>Microbacterium</taxon>
        <taxon>environmental samples</taxon>
    </lineage>
</organism>
<proteinExistence type="predicted"/>
<name>A0A1Y5NZE4_9MICO</name>
<evidence type="ECO:0000259" key="1">
    <source>
        <dbReference type="Pfam" id="PF18631"/>
    </source>
</evidence>
<dbReference type="Pfam" id="PF18631">
    <property type="entry name" value="Cucumopine_C"/>
    <property type="match status" value="1"/>
</dbReference>
<dbReference type="EMBL" id="FLQR01000006">
    <property type="protein sequence ID" value="SBS71735.1"/>
    <property type="molecule type" value="Genomic_DNA"/>
</dbReference>
<feature type="domain" description="Cucumopine synthase C-terminal helical bundle" evidence="1">
    <location>
        <begin position="5"/>
        <end position="141"/>
    </location>
</feature>
<evidence type="ECO:0000313" key="2">
    <source>
        <dbReference type="EMBL" id="SBS71735.1"/>
    </source>
</evidence>
<accession>A0A1Y5NZE4</accession>
<protein>
    <recommendedName>
        <fullName evidence="1">Cucumopine synthase C-terminal helical bundle domain-containing protein</fullName>
    </recommendedName>
</protein>
<reference evidence="2" key="1">
    <citation type="submission" date="2016-03" db="EMBL/GenBank/DDBJ databases">
        <authorList>
            <person name="Ploux O."/>
        </authorList>
    </citation>
    <scope>NUCLEOTIDE SEQUENCE</scope>
    <source>
        <strain evidence="2">UC1</strain>
    </source>
</reference>